<dbReference type="Gene3D" id="3.50.80.10">
    <property type="entry name" value="D-tyrosyl-tRNA(Tyr) deacylase"/>
    <property type="match status" value="1"/>
</dbReference>
<evidence type="ECO:0000256" key="3">
    <source>
        <dbReference type="ARBA" id="ARBA00047676"/>
    </source>
</evidence>
<comment type="caution">
    <text evidence="6">The sequence shown here is derived from an EMBL/GenBank/DDBJ whole genome shotgun (WGS) entry which is preliminary data.</text>
</comment>
<keyword evidence="5" id="KW-0694">RNA-binding</keyword>
<protein>
    <recommendedName>
        <fullName evidence="2 5">D-aminoacyl-tRNA deacylase</fullName>
        <ecNumber evidence="2 5">3.1.1.96</ecNumber>
    </recommendedName>
</protein>
<dbReference type="InterPro" id="IPR023509">
    <property type="entry name" value="DTD-like_sf"/>
</dbReference>
<dbReference type="GO" id="GO:0051500">
    <property type="term" value="F:D-tyrosyl-tRNA(Tyr) deacylase activity"/>
    <property type="evidence" value="ECO:0007669"/>
    <property type="project" value="TreeGrafter"/>
</dbReference>
<dbReference type="PANTHER" id="PTHR10472:SF5">
    <property type="entry name" value="D-AMINOACYL-TRNA DEACYLASE 1"/>
    <property type="match status" value="1"/>
</dbReference>
<keyword evidence="7" id="KW-1185">Reference proteome</keyword>
<dbReference type="SUPFAM" id="SSF69500">
    <property type="entry name" value="DTD-like"/>
    <property type="match status" value="1"/>
</dbReference>
<reference evidence="6 7" key="1">
    <citation type="journal article" date="2018" name="BMC Genomics">
        <title>The genome of Naegleria lovaniensis, the basis for a comparative approach to unravel pathogenicity factors of the human pathogenic amoeba N. fowleri.</title>
        <authorList>
            <person name="Liechti N."/>
            <person name="Schurch N."/>
            <person name="Bruggmann R."/>
            <person name="Wittwer M."/>
        </authorList>
    </citation>
    <scope>NUCLEOTIDE SEQUENCE [LARGE SCALE GENOMIC DNA]</scope>
    <source>
        <strain evidence="6 7">ATCC 30569</strain>
    </source>
</reference>
<sequence>MRAIIQRVNSASVSVSNQLISQIQKGLMVLVGIERSDTQEDMDYIVKKIINTKVWDDENMKPWNASVKDKDYEILLVSQFTLYHKFKGNKLDFHTAMKTEDAKYFFSQTVKQVQEQYKAEKVKEGAFGEYMNVALENDGPVTIIVDSRNRNTV</sequence>
<evidence type="ECO:0000256" key="4">
    <source>
        <dbReference type="ARBA" id="ARBA00048018"/>
    </source>
</evidence>
<proteinExistence type="inferred from homology"/>
<accession>A0AA88H3P9</accession>
<dbReference type="PANTHER" id="PTHR10472">
    <property type="entry name" value="D-TYROSYL-TRNA TYR DEACYLASE"/>
    <property type="match status" value="1"/>
</dbReference>
<dbReference type="EMBL" id="PYSW02000001">
    <property type="protein sequence ID" value="KAG2393958.1"/>
    <property type="molecule type" value="Genomic_DNA"/>
</dbReference>
<name>A0AA88H3P9_NAELO</name>
<dbReference type="InterPro" id="IPR003732">
    <property type="entry name" value="Daa-tRNA_deacyls_DTD"/>
</dbReference>
<keyword evidence="5" id="KW-0378">Hydrolase</keyword>
<evidence type="ECO:0000256" key="1">
    <source>
        <dbReference type="ARBA" id="ARBA00009673"/>
    </source>
</evidence>
<dbReference type="RefSeq" id="XP_044555852.1">
    <property type="nucleotide sequence ID" value="XM_044693282.1"/>
</dbReference>
<dbReference type="GO" id="GO:0000049">
    <property type="term" value="F:tRNA binding"/>
    <property type="evidence" value="ECO:0007669"/>
    <property type="project" value="UniProtKB-KW"/>
</dbReference>
<comment type="similarity">
    <text evidence="1 5">Belongs to the DTD family.</text>
</comment>
<dbReference type="Pfam" id="PF02580">
    <property type="entry name" value="Tyr_Deacylase"/>
    <property type="match status" value="1"/>
</dbReference>
<dbReference type="Proteomes" id="UP000816034">
    <property type="component" value="Unassembled WGS sequence"/>
</dbReference>
<dbReference type="GO" id="GO:0005737">
    <property type="term" value="C:cytoplasm"/>
    <property type="evidence" value="ECO:0007669"/>
    <property type="project" value="UniProtKB-SubCell"/>
</dbReference>
<evidence type="ECO:0000313" key="6">
    <source>
        <dbReference type="EMBL" id="KAG2393958.1"/>
    </source>
</evidence>
<comment type="catalytic activity">
    <reaction evidence="3">
        <text>glycyl-tRNA(Ala) + H2O = tRNA(Ala) + glycine + H(+)</text>
        <dbReference type="Rhea" id="RHEA:53744"/>
        <dbReference type="Rhea" id="RHEA-COMP:9657"/>
        <dbReference type="Rhea" id="RHEA-COMP:13640"/>
        <dbReference type="ChEBI" id="CHEBI:15377"/>
        <dbReference type="ChEBI" id="CHEBI:15378"/>
        <dbReference type="ChEBI" id="CHEBI:57305"/>
        <dbReference type="ChEBI" id="CHEBI:78442"/>
        <dbReference type="ChEBI" id="CHEBI:78522"/>
        <dbReference type="EC" id="3.1.1.96"/>
    </reaction>
</comment>
<organism evidence="6 7">
    <name type="scientific">Naegleria lovaniensis</name>
    <name type="common">Amoeba</name>
    <dbReference type="NCBI Taxonomy" id="51637"/>
    <lineage>
        <taxon>Eukaryota</taxon>
        <taxon>Discoba</taxon>
        <taxon>Heterolobosea</taxon>
        <taxon>Tetramitia</taxon>
        <taxon>Eutetramitia</taxon>
        <taxon>Vahlkampfiidae</taxon>
        <taxon>Naegleria</taxon>
    </lineage>
</organism>
<dbReference type="AlphaFoldDB" id="A0AA88H3P9"/>
<dbReference type="GeneID" id="68096177"/>
<gene>
    <name evidence="6" type="ORF">C9374_003722</name>
</gene>
<dbReference type="EC" id="3.1.1.96" evidence="2 5"/>
<keyword evidence="5" id="KW-0820">tRNA-binding</keyword>
<evidence type="ECO:0000256" key="5">
    <source>
        <dbReference type="RuleBase" id="RU003470"/>
    </source>
</evidence>
<keyword evidence="5" id="KW-0963">Cytoplasm</keyword>
<evidence type="ECO:0000313" key="7">
    <source>
        <dbReference type="Proteomes" id="UP000816034"/>
    </source>
</evidence>
<comment type="catalytic activity">
    <reaction evidence="4">
        <text>a D-aminoacyl-tRNA + H2O = a tRNA + a D-alpha-amino acid + H(+)</text>
        <dbReference type="Rhea" id="RHEA:13953"/>
        <dbReference type="Rhea" id="RHEA-COMP:10123"/>
        <dbReference type="Rhea" id="RHEA-COMP:10124"/>
        <dbReference type="ChEBI" id="CHEBI:15377"/>
        <dbReference type="ChEBI" id="CHEBI:15378"/>
        <dbReference type="ChEBI" id="CHEBI:59871"/>
        <dbReference type="ChEBI" id="CHEBI:78442"/>
        <dbReference type="ChEBI" id="CHEBI:79333"/>
        <dbReference type="EC" id="3.1.1.96"/>
    </reaction>
</comment>
<evidence type="ECO:0000256" key="2">
    <source>
        <dbReference type="ARBA" id="ARBA00013056"/>
    </source>
</evidence>
<comment type="subcellular location">
    <subcellularLocation>
        <location evidence="5">Cytoplasm</location>
    </subcellularLocation>
</comment>
<dbReference type="FunFam" id="3.50.80.10:FF:000001">
    <property type="entry name" value="D-aminoacyl-tRNA deacylase"/>
    <property type="match status" value="1"/>
</dbReference>
<dbReference type="NCBIfam" id="TIGR00256">
    <property type="entry name" value="D-aminoacyl-tRNA deacylase"/>
    <property type="match status" value="1"/>
</dbReference>